<keyword evidence="3" id="KW-1185">Reference proteome</keyword>
<proteinExistence type="predicted"/>
<evidence type="ECO:0000313" key="2">
    <source>
        <dbReference type="EMBL" id="MCC9627481.1"/>
    </source>
</evidence>
<dbReference type="Proteomes" id="UP001139103">
    <property type="component" value="Unassembled WGS sequence"/>
</dbReference>
<organism evidence="2 3">
    <name type="scientific">Blastopirellula sediminis</name>
    <dbReference type="NCBI Taxonomy" id="2894196"/>
    <lineage>
        <taxon>Bacteria</taxon>
        <taxon>Pseudomonadati</taxon>
        <taxon>Planctomycetota</taxon>
        <taxon>Planctomycetia</taxon>
        <taxon>Pirellulales</taxon>
        <taxon>Pirellulaceae</taxon>
        <taxon>Blastopirellula</taxon>
    </lineage>
</organism>
<dbReference type="Pfam" id="PF21837">
    <property type="entry name" value="DUF6896"/>
    <property type="match status" value="1"/>
</dbReference>
<evidence type="ECO:0000313" key="3">
    <source>
        <dbReference type="Proteomes" id="UP001139103"/>
    </source>
</evidence>
<dbReference type="RefSeq" id="WP_230215881.1">
    <property type="nucleotide sequence ID" value="NZ_JAJKFT010000002.1"/>
</dbReference>
<reference evidence="2" key="1">
    <citation type="submission" date="2021-11" db="EMBL/GenBank/DDBJ databases">
        <title>Genome sequence.</title>
        <authorList>
            <person name="Sun Q."/>
        </authorList>
    </citation>
    <scope>NUCLEOTIDE SEQUENCE</scope>
    <source>
        <strain evidence="2">JC732</strain>
    </source>
</reference>
<accession>A0A9X1MJ30</accession>
<evidence type="ECO:0000259" key="1">
    <source>
        <dbReference type="Pfam" id="PF21837"/>
    </source>
</evidence>
<gene>
    <name evidence="2" type="ORF">LOC68_03655</name>
</gene>
<protein>
    <recommendedName>
        <fullName evidence="1">DUF6896 domain-containing protein</fullName>
    </recommendedName>
</protein>
<comment type="caution">
    <text evidence="2">The sequence shown here is derived from an EMBL/GenBank/DDBJ whole genome shotgun (WGS) entry which is preliminary data.</text>
</comment>
<name>A0A9X1MJ30_9BACT</name>
<dbReference type="AlphaFoldDB" id="A0A9X1MJ30"/>
<dbReference type="EMBL" id="JAJKFT010000002">
    <property type="protein sequence ID" value="MCC9627481.1"/>
    <property type="molecule type" value="Genomic_DNA"/>
</dbReference>
<dbReference type="InterPro" id="IPR054191">
    <property type="entry name" value="DUF6896"/>
</dbReference>
<feature type="domain" description="DUF6896" evidence="1">
    <location>
        <begin position="71"/>
        <end position="185"/>
    </location>
</feature>
<sequence length="508" mass="57268">MKQRLDALLERFRRLSDEPPGDLTDILELQPVVDELPPPWMTWTLIGLVRHHRRQQWVAEIIKTRLQGDPKRLAAMGAFGHPDEIARHGSVPGMPEWEYYFHGNGCRLSHKVDGIEIDVDFMDNTADYFDTFFYENYLKSLRRPEPPERRLLELHPTADTITLTLQELLIAGGLTPLPGRDANPYRLSDEVLAIASDVDAFCIAWENVDRRAALAGSIGDWPAAEKEVSEIGALPERVTPYAAQCRAEWRRRLVAFLDQDFKGAYALQALADLQAPELDAYLMTTLLGPPGGKISAALEVIDASDDPRWCEPAYQLFTRVHPEGQIPEPRNWMNALKFLLRKQYRLDVVVPALSRAGGTEIAEAVLLSLENAPELTLPLIRKTFQSGVPGCRTEVAAILALINAPWSRRELLRALDSSDDQHATADARAALLELCDPELEQAVLAWEERNPHENEVGSYIEVNGRQLGPFYSMSELSLKHKAAHVQYEMQQLFDRVQQVKQVVPPETL</sequence>